<dbReference type="RefSeq" id="WP_203894488.1">
    <property type="nucleotide sequence ID" value="NZ_BOOH01000055.1"/>
</dbReference>
<dbReference type="Proteomes" id="UP000616724">
    <property type="component" value="Unassembled WGS sequence"/>
</dbReference>
<name>A0A8J3RXN6_9ACTN</name>
<organism evidence="1 2">
    <name type="scientific">Planobispora longispora</name>
    <dbReference type="NCBI Taxonomy" id="28887"/>
    <lineage>
        <taxon>Bacteria</taxon>
        <taxon>Bacillati</taxon>
        <taxon>Actinomycetota</taxon>
        <taxon>Actinomycetes</taxon>
        <taxon>Streptosporangiales</taxon>
        <taxon>Streptosporangiaceae</taxon>
        <taxon>Planobispora</taxon>
    </lineage>
</organism>
<sequence length="140" mass="15123">MDEEELLHRYGLHPDGRALDEIRELLTAQAAGERQEQGAGDTELMRLCCVQLFNVGALDDVLLVWQAKTASMDADCSIDIQLLCGAGLAETKTFLAGHPSEEAKAALDRLLMCEAAGDFDGFSTAEYSAVCANYYADDGD</sequence>
<accession>A0A8J3RXN6</accession>
<dbReference type="AlphaFoldDB" id="A0A8J3RXN6"/>
<dbReference type="EMBL" id="BOOH01000055">
    <property type="protein sequence ID" value="GIH80038.1"/>
    <property type="molecule type" value="Genomic_DNA"/>
</dbReference>
<evidence type="ECO:0000313" key="1">
    <source>
        <dbReference type="EMBL" id="GIH80038.1"/>
    </source>
</evidence>
<gene>
    <name evidence="1" type="ORF">Plo01_64670</name>
</gene>
<reference evidence="1 2" key="1">
    <citation type="submission" date="2021-01" db="EMBL/GenBank/DDBJ databases">
        <title>Whole genome shotgun sequence of Planobispora longispora NBRC 13918.</title>
        <authorList>
            <person name="Komaki H."/>
            <person name="Tamura T."/>
        </authorList>
    </citation>
    <scope>NUCLEOTIDE SEQUENCE [LARGE SCALE GENOMIC DNA]</scope>
    <source>
        <strain evidence="1 2">NBRC 13918</strain>
    </source>
</reference>
<keyword evidence="2" id="KW-1185">Reference proteome</keyword>
<proteinExistence type="predicted"/>
<evidence type="ECO:0000313" key="2">
    <source>
        <dbReference type="Proteomes" id="UP000616724"/>
    </source>
</evidence>
<protein>
    <submittedName>
        <fullName evidence="1">Uncharacterized protein</fullName>
    </submittedName>
</protein>
<comment type="caution">
    <text evidence="1">The sequence shown here is derived from an EMBL/GenBank/DDBJ whole genome shotgun (WGS) entry which is preliminary data.</text>
</comment>